<name>A0AA39ZNJ2_9PEZI</name>
<protein>
    <recommendedName>
        <fullName evidence="4">KOW domain-containing protein</fullName>
    </recommendedName>
</protein>
<reference evidence="2" key="1">
    <citation type="submission" date="2023-06" db="EMBL/GenBank/DDBJ databases">
        <title>Genome-scale phylogeny and comparative genomics of the fungal order Sordariales.</title>
        <authorList>
            <consortium name="Lawrence Berkeley National Laboratory"/>
            <person name="Hensen N."/>
            <person name="Bonometti L."/>
            <person name="Westerberg I."/>
            <person name="Brannstrom I.O."/>
            <person name="Guillou S."/>
            <person name="Cros-Aarteil S."/>
            <person name="Calhoun S."/>
            <person name="Haridas S."/>
            <person name="Kuo A."/>
            <person name="Mondo S."/>
            <person name="Pangilinan J."/>
            <person name="Riley R."/>
            <person name="Labutti K."/>
            <person name="Andreopoulos B."/>
            <person name="Lipzen A."/>
            <person name="Chen C."/>
            <person name="Yanf M."/>
            <person name="Daum C."/>
            <person name="Ng V."/>
            <person name="Clum A."/>
            <person name="Steindorff A."/>
            <person name="Ohm R."/>
            <person name="Martin F."/>
            <person name="Silar P."/>
            <person name="Natvig D."/>
            <person name="Lalanne C."/>
            <person name="Gautier V."/>
            <person name="Ament-Velasquez S.L."/>
            <person name="Kruys A."/>
            <person name="Hutchinson M.I."/>
            <person name="Powell A.J."/>
            <person name="Barry K."/>
            <person name="Miller A.N."/>
            <person name="Grigoriev I.V."/>
            <person name="Debuchy R."/>
            <person name="Gladieux P."/>
            <person name="Thoren M.H."/>
            <person name="Johannesson H."/>
        </authorList>
    </citation>
    <scope>NUCLEOTIDE SEQUENCE</scope>
    <source>
        <strain evidence="2">CBS 307.81</strain>
    </source>
</reference>
<evidence type="ECO:0000256" key="1">
    <source>
        <dbReference type="SAM" id="MobiDB-lite"/>
    </source>
</evidence>
<gene>
    <name evidence="2" type="ORF">QBC41DRAFT_360887</name>
</gene>
<accession>A0AA39ZNJ2</accession>
<proteinExistence type="predicted"/>
<feature type="region of interest" description="Disordered" evidence="1">
    <location>
        <begin position="377"/>
        <end position="398"/>
    </location>
</feature>
<dbReference type="SUPFAM" id="SSF50104">
    <property type="entry name" value="Translation proteins SH3-like domain"/>
    <property type="match status" value="1"/>
</dbReference>
<evidence type="ECO:0008006" key="4">
    <source>
        <dbReference type="Google" id="ProtNLM"/>
    </source>
</evidence>
<dbReference type="EMBL" id="JAULSY010000001">
    <property type="protein sequence ID" value="KAK0674465.1"/>
    <property type="molecule type" value="Genomic_DNA"/>
</dbReference>
<evidence type="ECO:0000313" key="3">
    <source>
        <dbReference type="Proteomes" id="UP001174997"/>
    </source>
</evidence>
<dbReference type="Proteomes" id="UP001174997">
    <property type="component" value="Unassembled WGS sequence"/>
</dbReference>
<dbReference type="InterPro" id="IPR008991">
    <property type="entry name" value="Translation_prot_SH3-like_sf"/>
</dbReference>
<organism evidence="2 3">
    <name type="scientific">Cercophora samala</name>
    <dbReference type="NCBI Taxonomy" id="330535"/>
    <lineage>
        <taxon>Eukaryota</taxon>
        <taxon>Fungi</taxon>
        <taxon>Dikarya</taxon>
        <taxon>Ascomycota</taxon>
        <taxon>Pezizomycotina</taxon>
        <taxon>Sordariomycetes</taxon>
        <taxon>Sordariomycetidae</taxon>
        <taxon>Sordariales</taxon>
        <taxon>Lasiosphaeriaceae</taxon>
        <taxon>Cercophora</taxon>
    </lineage>
</organism>
<dbReference type="Pfam" id="PF22682">
    <property type="entry name" value="Ribosomal_uL24m-like"/>
    <property type="match status" value="1"/>
</dbReference>
<keyword evidence="3" id="KW-1185">Reference proteome</keyword>
<comment type="caution">
    <text evidence="2">The sequence shown here is derived from an EMBL/GenBank/DDBJ whole genome shotgun (WGS) entry which is preliminary data.</text>
</comment>
<dbReference type="AlphaFoldDB" id="A0AA39ZNJ2"/>
<sequence>MDKILRRVAMAERQVTKRIKRKTQRRYQLDKKERLREIKRHRQEVGEDMRQAIIRRNEDLRLGPLAPNRDTGKFNEFGNPYGAISVDRALLHSQLTPEQKEARCAWAGGSKNLCLAPGDRVVILEGPYKGRIVPIKTIRTNTMVLEMEDELKTNVKIPEYLREPGQSPVEPIAMAVPISAVRLVYPLPHPVTGHVRDVIIKELKPINIGYDRPTRRNFFTRSVPGLNVTIPWPAVPPVKHVDHPNDTLRIDVDERTYIPTLLRPPMPEAVLDELRNRYSKFRTRHTDEYVAKIQAQEDEKKARRKSADSMLQPVQEYNRRLRELRRERGQPVLTDEMLDKIGRVIARNQELRKSGGVVSAQLEQRKKQDEELRKAVEGLSIEGESSSAASAPVDQPKV</sequence>
<evidence type="ECO:0000313" key="2">
    <source>
        <dbReference type="EMBL" id="KAK0674465.1"/>
    </source>
</evidence>